<keyword evidence="1" id="KW-1015">Disulfide bond</keyword>
<gene>
    <name evidence="4" type="ORF">ADUPG1_000831</name>
</gene>
<reference evidence="4" key="1">
    <citation type="submission" date="2022-03" db="EMBL/GenBank/DDBJ databases">
        <title>Draft genome sequence of Aduncisulcus paluster, a free-living microaerophilic Fornicata.</title>
        <authorList>
            <person name="Yuyama I."/>
            <person name="Kume K."/>
            <person name="Tamura T."/>
            <person name="Inagaki Y."/>
            <person name="Hashimoto T."/>
        </authorList>
    </citation>
    <scope>NUCLEOTIDE SEQUENCE</scope>
    <source>
        <strain evidence="4">NY0171</strain>
    </source>
</reference>
<sequence length="120" mass="13804">MRTFFIFSILICLITLVVSSEDFPIFEALTSPYVREKSGVLSCNSCLEIFQMVDFLIDSEYDKEEIAFFVSNHLCPDFSSSESQNNCEILVNAYTGDWVDFLVKYGFEPHEVCSLFKMCD</sequence>
<evidence type="ECO:0000259" key="3">
    <source>
        <dbReference type="PROSITE" id="PS50015"/>
    </source>
</evidence>
<evidence type="ECO:0000313" key="4">
    <source>
        <dbReference type="EMBL" id="GKT28722.1"/>
    </source>
</evidence>
<name>A0ABQ5K9X5_9EUKA</name>
<evidence type="ECO:0000256" key="1">
    <source>
        <dbReference type="ARBA" id="ARBA00023157"/>
    </source>
</evidence>
<dbReference type="Gene3D" id="1.10.225.10">
    <property type="entry name" value="Saposin-like"/>
    <property type="match status" value="1"/>
</dbReference>
<feature type="domain" description="Saposin B-type" evidence="3">
    <location>
        <begin position="39"/>
        <end position="120"/>
    </location>
</feature>
<feature type="chain" id="PRO_5047325056" description="Saposin B-type domain-containing protein" evidence="2">
    <location>
        <begin position="20"/>
        <end position="120"/>
    </location>
</feature>
<dbReference type="SMART" id="SM00741">
    <property type="entry name" value="SapB"/>
    <property type="match status" value="1"/>
</dbReference>
<protein>
    <recommendedName>
        <fullName evidence="3">Saposin B-type domain-containing protein</fullName>
    </recommendedName>
</protein>
<keyword evidence="2" id="KW-0732">Signal</keyword>
<dbReference type="Proteomes" id="UP001057375">
    <property type="component" value="Unassembled WGS sequence"/>
</dbReference>
<dbReference type="PROSITE" id="PS50015">
    <property type="entry name" value="SAP_B"/>
    <property type="match status" value="1"/>
</dbReference>
<accession>A0ABQ5K9X5</accession>
<organism evidence="4 5">
    <name type="scientific">Aduncisulcus paluster</name>
    <dbReference type="NCBI Taxonomy" id="2918883"/>
    <lineage>
        <taxon>Eukaryota</taxon>
        <taxon>Metamonada</taxon>
        <taxon>Carpediemonas-like organisms</taxon>
        <taxon>Aduncisulcus</taxon>
    </lineage>
</organism>
<proteinExistence type="predicted"/>
<keyword evidence="5" id="KW-1185">Reference proteome</keyword>
<dbReference type="InterPro" id="IPR008139">
    <property type="entry name" value="SaposinB_dom"/>
</dbReference>
<comment type="caution">
    <text evidence="4">The sequence shown here is derived from an EMBL/GenBank/DDBJ whole genome shotgun (WGS) entry which is preliminary data.</text>
</comment>
<evidence type="ECO:0000256" key="2">
    <source>
        <dbReference type="SAM" id="SignalP"/>
    </source>
</evidence>
<dbReference type="EMBL" id="BQXS01000448">
    <property type="protein sequence ID" value="GKT28722.1"/>
    <property type="molecule type" value="Genomic_DNA"/>
</dbReference>
<dbReference type="InterPro" id="IPR011001">
    <property type="entry name" value="Saposin-like"/>
</dbReference>
<evidence type="ECO:0000313" key="5">
    <source>
        <dbReference type="Proteomes" id="UP001057375"/>
    </source>
</evidence>
<feature type="signal peptide" evidence="2">
    <location>
        <begin position="1"/>
        <end position="19"/>
    </location>
</feature>
<dbReference type="SUPFAM" id="SSF47862">
    <property type="entry name" value="Saposin"/>
    <property type="match status" value="1"/>
</dbReference>